<feature type="compositionally biased region" description="Basic and acidic residues" evidence="7">
    <location>
        <begin position="119"/>
        <end position="128"/>
    </location>
</feature>
<dbReference type="SUPFAM" id="SSF46785">
    <property type="entry name" value="Winged helix' DNA-binding domain"/>
    <property type="match status" value="1"/>
</dbReference>
<dbReference type="Gene3D" id="1.10.10.10">
    <property type="entry name" value="Winged helix-like DNA-binding domain superfamily/Winged helix DNA-binding domain"/>
    <property type="match status" value="1"/>
</dbReference>
<evidence type="ECO:0000259" key="8">
    <source>
        <dbReference type="PROSITE" id="PS50901"/>
    </source>
</evidence>
<keyword evidence="2 6" id="KW-0547">Nucleotide-binding</keyword>
<comment type="similarity">
    <text evidence="1">Belongs to the FtsK/SpoIIIE/SftA family.</text>
</comment>
<evidence type="ECO:0000256" key="3">
    <source>
        <dbReference type="ARBA" id="ARBA00022829"/>
    </source>
</evidence>
<evidence type="ECO:0000256" key="1">
    <source>
        <dbReference type="ARBA" id="ARBA00006474"/>
    </source>
</evidence>
<keyword evidence="4 6" id="KW-0067">ATP-binding</keyword>
<dbReference type="PROSITE" id="PS50901">
    <property type="entry name" value="FTSK"/>
    <property type="match status" value="1"/>
</dbReference>
<dbReference type="InterPro" id="IPR027417">
    <property type="entry name" value="P-loop_NTPase"/>
</dbReference>
<feature type="compositionally biased region" description="Basic and acidic residues" evidence="7">
    <location>
        <begin position="321"/>
        <end position="339"/>
    </location>
</feature>
<dbReference type="Pfam" id="PF17854">
    <property type="entry name" value="FtsK_alpha"/>
    <property type="match status" value="1"/>
</dbReference>
<organism evidence="9 10">
    <name type="scientific">Pseudalkalibacillus berkeleyi</name>
    <dbReference type="NCBI Taxonomy" id="1069813"/>
    <lineage>
        <taxon>Bacteria</taxon>
        <taxon>Bacillati</taxon>
        <taxon>Bacillota</taxon>
        <taxon>Bacilli</taxon>
        <taxon>Bacillales</taxon>
        <taxon>Fictibacillaceae</taxon>
        <taxon>Pseudalkalibacillus</taxon>
    </lineage>
</organism>
<dbReference type="RefSeq" id="WP_236334634.1">
    <property type="nucleotide sequence ID" value="NZ_JAKIJS010000001.1"/>
</dbReference>
<dbReference type="PANTHER" id="PTHR22683:SF42">
    <property type="entry name" value="DNA TRANSLOCASE SFTA"/>
    <property type="match status" value="1"/>
</dbReference>
<feature type="compositionally biased region" description="Basic and acidic residues" evidence="7">
    <location>
        <begin position="20"/>
        <end position="29"/>
    </location>
</feature>
<gene>
    <name evidence="9" type="ORF">L2716_11275</name>
</gene>
<dbReference type="InterPro" id="IPR050206">
    <property type="entry name" value="FtsK/SpoIIIE/SftA"/>
</dbReference>
<dbReference type="CDD" id="cd01127">
    <property type="entry name" value="TrwB_TraG_TraD_VirD4"/>
    <property type="match status" value="1"/>
</dbReference>
<dbReference type="Pfam" id="PF09397">
    <property type="entry name" value="FtsK_gamma"/>
    <property type="match status" value="1"/>
</dbReference>
<dbReference type="InterPro" id="IPR002543">
    <property type="entry name" value="FtsK_dom"/>
</dbReference>
<name>A0ABS9H3C8_9BACL</name>
<dbReference type="InterPro" id="IPR036390">
    <property type="entry name" value="WH_DNA-bd_sf"/>
</dbReference>
<feature type="compositionally biased region" description="Polar residues" evidence="7">
    <location>
        <begin position="374"/>
        <end position="394"/>
    </location>
</feature>
<feature type="binding site" evidence="6">
    <location>
        <begin position="569"/>
        <end position="576"/>
    </location>
    <ligand>
        <name>ATP</name>
        <dbReference type="ChEBI" id="CHEBI:30616"/>
    </ligand>
</feature>
<feature type="compositionally biased region" description="Acidic residues" evidence="7">
    <location>
        <begin position="302"/>
        <end position="314"/>
    </location>
</feature>
<dbReference type="InterPro" id="IPR036388">
    <property type="entry name" value="WH-like_DNA-bd_sf"/>
</dbReference>
<protein>
    <recommendedName>
        <fullName evidence="8">FtsK domain-containing protein</fullName>
    </recommendedName>
</protein>
<dbReference type="InterPro" id="IPR003593">
    <property type="entry name" value="AAA+_ATPase"/>
</dbReference>
<dbReference type="Gene3D" id="3.30.980.40">
    <property type="match status" value="1"/>
</dbReference>
<feature type="compositionally biased region" description="Basic and acidic residues" evidence="7">
    <location>
        <begin position="46"/>
        <end position="65"/>
    </location>
</feature>
<feature type="region of interest" description="Disordered" evidence="7">
    <location>
        <begin position="1"/>
        <end position="161"/>
    </location>
</feature>
<comment type="caution">
    <text evidence="9">The sequence shown here is derived from an EMBL/GenBank/DDBJ whole genome shotgun (WGS) entry which is preliminary data.</text>
</comment>
<dbReference type="InterPro" id="IPR041027">
    <property type="entry name" value="FtsK_alpha"/>
</dbReference>
<evidence type="ECO:0000256" key="2">
    <source>
        <dbReference type="ARBA" id="ARBA00022741"/>
    </source>
</evidence>
<feature type="compositionally biased region" description="Acidic residues" evidence="7">
    <location>
        <begin position="257"/>
        <end position="279"/>
    </location>
</feature>
<dbReference type="Gene3D" id="3.40.50.300">
    <property type="entry name" value="P-loop containing nucleotide triphosphate hydrolases"/>
    <property type="match status" value="1"/>
</dbReference>
<evidence type="ECO:0000256" key="6">
    <source>
        <dbReference type="PROSITE-ProRule" id="PRU00289"/>
    </source>
</evidence>
<evidence type="ECO:0000256" key="4">
    <source>
        <dbReference type="ARBA" id="ARBA00022840"/>
    </source>
</evidence>
<reference evidence="9 10" key="1">
    <citation type="submission" date="2022-01" db="EMBL/GenBank/DDBJ databases">
        <title>Alkalihalobacillus sp. EGI L200015, a novel bacterium isolated from a salt lake sediment.</title>
        <authorList>
            <person name="Gao L."/>
            <person name="Fang B.-Z."/>
            <person name="Li W.-J."/>
        </authorList>
    </citation>
    <scope>NUCLEOTIDE SEQUENCE [LARGE SCALE GENOMIC DNA]</scope>
    <source>
        <strain evidence="9 10">KCTC 12718</strain>
    </source>
</reference>
<evidence type="ECO:0000256" key="7">
    <source>
        <dbReference type="SAM" id="MobiDB-lite"/>
    </source>
</evidence>
<feature type="compositionally biased region" description="Basic and acidic residues" evidence="7">
    <location>
        <begin position="364"/>
        <end position="373"/>
    </location>
</feature>
<evidence type="ECO:0000313" key="10">
    <source>
        <dbReference type="Proteomes" id="UP001649381"/>
    </source>
</evidence>
<dbReference type="Proteomes" id="UP001649381">
    <property type="component" value="Unassembled WGS sequence"/>
</dbReference>
<dbReference type="EMBL" id="JAKIJS010000001">
    <property type="protein sequence ID" value="MCF6138308.1"/>
    <property type="molecule type" value="Genomic_DNA"/>
</dbReference>
<dbReference type="SUPFAM" id="SSF52540">
    <property type="entry name" value="P-loop containing nucleoside triphosphate hydrolases"/>
    <property type="match status" value="1"/>
</dbReference>
<keyword evidence="5" id="KW-0238">DNA-binding</keyword>
<keyword evidence="10" id="KW-1185">Reference proteome</keyword>
<feature type="compositionally biased region" description="Basic and acidic residues" evidence="7">
    <location>
        <begin position="93"/>
        <end position="109"/>
    </location>
</feature>
<dbReference type="InterPro" id="IPR018541">
    <property type="entry name" value="Ftsk_gamma"/>
</dbReference>
<keyword evidence="3" id="KW-0159">Chromosome partition</keyword>
<dbReference type="SMART" id="SM00382">
    <property type="entry name" value="AAA"/>
    <property type="match status" value="1"/>
</dbReference>
<sequence length="890" mass="101177">MSKWLKKMMDLILEDEDEKNETQHNEPQSKKSKRKQDQTKTIGRMQDSKRTIEPKMKHQYPKEGNFRFPLIPDEEKNRTRTYRQSQNQQPESNRNRDTEPKETEKENIKRSQSVSSTRTSREATERPKFTGVNFTPSDIPSPIYGFGERPEVFPPQYGDGRQEEFTSYEPGYETLKAIDEEYEEFESENMIEDVKMEYPSEMEDDEQVFSEEEIDLQFAVETHMNDEIEADDDQEIKTIFELEKDENQEESYNSSVSDDEPNEGENTEEDQVTYDEIDTDAVIKAGTEHDEDDGGTYTNENTETDTDTDLDDQIEQPTAEAHPKQETQEEQQQKEMPSEKKKKRNPIGSEQKKSMIPFNVMMLQRDRNSKESNKPNLKSANHTPTQSNTQSQPEQKVERQQETIRQSNQVQVHHENYEFPSAQLLDAELFEPNDDDTWLDDQIDLLQSTLDNFNVKAKVLGATKGPSVTRIEVQPAPGVKVNKITNLSDDIKLSLAAKDIRIEAPIPGKNAIGIEVPNSVSKAVPLREIITHPNFNQNSSPLSVALGLDISGQPVVTDLQKMPHGLIAGATGSGKSVCINSLLISILYKSHPDDVRLLLIDPKMVELAPYNQLPHLVTPVITDAKEATQGLKWAVDEMERRYELFAKSGVRDMERFNKLVKEKGDPDQKLPYIVVVIDELADLMMVSPQEVEDSICRIAQKARACGIHLLLATQRPSVDVITGLIKANIPTRVAFAVSSSVDSRTIIDTNGADKLLGKGDMLFLGNGVSKPVRIQGNFVSDDEIERITDHVKRQRDPDYFFEREELIQSTLELDQSDELFDEACEFVLEQGAASSSSLQRRFRIGYNRAARLIDMMEAKGFVSEAMGSKPRNVLITKAEYFEHSGEEIKR</sequence>
<feature type="region of interest" description="Disordered" evidence="7">
    <location>
        <begin position="224"/>
        <end position="411"/>
    </location>
</feature>
<dbReference type="Pfam" id="PF01580">
    <property type="entry name" value="FtsK_SpoIIIE"/>
    <property type="match status" value="1"/>
</dbReference>
<evidence type="ECO:0000256" key="5">
    <source>
        <dbReference type="ARBA" id="ARBA00023125"/>
    </source>
</evidence>
<accession>A0ABS9H3C8</accession>
<feature type="compositionally biased region" description="Polar residues" evidence="7">
    <location>
        <begin position="82"/>
        <end position="92"/>
    </location>
</feature>
<feature type="domain" description="FtsK" evidence="8">
    <location>
        <begin position="552"/>
        <end position="744"/>
    </location>
</feature>
<dbReference type="SMART" id="SM00843">
    <property type="entry name" value="Ftsk_gamma"/>
    <property type="match status" value="1"/>
</dbReference>
<dbReference type="PANTHER" id="PTHR22683">
    <property type="entry name" value="SPORULATION PROTEIN RELATED"/>
    <property type="match status" value="1"/>
</dbReference>
<evidence type="ECO:0000313" key="9">
    <source>
        <dbReference type="EMBL" id="MCF6138308.1"/>
    </source>
</evidence>
<proteinExistence type="inferred from homology"/>